<keyword evidence="2" id="KW-1185">Reference proteome</keyword>
<dbReference type="RefSeq" id="WP_341376089.1">
    <property type="nucleotide sequence ID" value="NZ_JBBUTF010000022.1"/>
</dbReference>
<dbReference type="Proteomes" id="UP001368500">
    <property type="component" value="Unassembled WGS sequence"/>
</dbReference>
<evidence type="ECO:0000313" key="2">
    <source>
        <dbReference type="Proteomes" id="UP001368500"/>
    </source>
</evidence>
<evidence type="ECO:0000313" key="1">
    <source>
        <dbReference type="EMBL" id="MEK8028302.1"/>
    </source>
</evidence>
<evidence type="ECO:0008006" key="3">
    <source>
        <dbReference type="Google" id="ProtNLM"/>
    </source>
</evidence>
<proteinExistence type="predicted"/>
<protein>
    <recommendedName>
        <fullName evidence="3">LppX_LprAFG lipoprotein</fullName>
    </recommendedName>
</protein>
<sequence>MIAIVGAGALAACGGGGGGGSNTSTADPSEVYDLNAAMTQAYAANAGTQLRIAGLQATSGSRSFSMTFTLAPGSDLGTTTDGRTIKQVAQTAEVVEAGVTGTRSLGSVTAYANGPFQPLLTVGGNVYTRYATLQASLPSAAVPGSGVTPLVSGVVYSDAALTQAIGTANVHWTLERVDSTHALLCLKTISTVNTVMSETEDCLEIDRANGNRVSGARLKVNGLIDGLNLTFR</sequence>
<dbReference type="EMBL" id="JBBUTF010000022">
    <property type="protein sequence ID" value="MEK8028302.1"/>
    <property type="molecule type" value="Genomic_DNA"/>
</dbReference>
<gene>
    <name evidence="1" type="ORF">AACH11_20270</name>
</gene>
<comment type="caution">
    <text evidence="1">The sequence shown here is derived from an EMBL/GenBank/DDBJ whole genome shotgun (WGS) entry which is preliminary data.</text>
</comment>
<accession>A0ABU9BEE4</accession>
<organism evidence="1 2">
    <name type="scientific">Pseudaquabacterium rugosum</name>
    <dbReference type="NCBI Taxonomy" id="2984194"/>
    <lineage>
        <taxon>Bacteria</taxon>
        <taxon>Pseudomonadati</taxon>
        <taxon>Pseudomonadota</taxon>
        <taxon>Betaproteobacteria</taxon>
        <taxon>Burkholderiales</taxon>
        <taxon>Sphaerotilaceae</taxon>
        <taxon>Pseudaquabacterium</taxon>
    </lineage>
</organism>
<reference evidence="1 2" key="1">
    <citation type="submission" date="2024-04" db="EMBL/GenBank/DDBJ databases">
        <title>Novel species of the genus Ideonella isolated from streams.</title>
        <authorList>
            <person name="Lu H."/>
        </authorList>
    </citation>
    <scope>NUCLEOTIDE SEQUENCE [LARGE SCALE GENOMIC DNA]</scope>
    <source>
        <strain evidence="1 2">BYS139W</strain>
    </source>
</reference>
<name>A0ABU9BEE4_9BURK</name>